<feature type="compositionally biased region" description="Low complexity" evidence="6">
    <location>
        <begin position="43"/>
        <end position="61"/>
    </location>
</feature>
<keyword evidence="5 7" id="KW-0472">Membrane</keyword>
<dbReference type="InterPro" id="IPR010989">
    <property type="entry name" value="SNARE"/>
</dbReference>
<evidence type="ECO:0000256" key="6">
    <source>
        <dbReference type="SAM" id="MobiDB-lite"/>
    </source>
</evidence>
<dbReference type="PANTHER" id="PTHR19957:SF307">
    <property type="entry name" value="PROTEIN SSO1-RELATED"/>
    <property type="match status" value="1"/>
</dbReference>
<dbReference type="InterPro" id="IPR045242">
    <property type="entry name" value="Syntaxin"/>
</dbReference>
<dbReference type="Proteomes" id="UP000027002">
    <property type="component" value="Chromosome 4"/>
</dbReference>
<dbReference type="GO" id="GO:0006906">
    <property type="term" value="P:vesicle fusion"/>
    <property type="evidence" value="ECO:0007669"/>
    <property type="project" value="TreeGrafter"/>
</dbReference>
<feature type="region of interest" description="Disordered" evidence="6">
    <location>
        <begin position="1"/>
        <end position="68"/>
    </location>
</feature>
<comment type="similarity">
    <text evidence="2">Belongs to the syntaxin family.</text>
</comment>
<protein>
    <recommendedName>
        <fullName evidence="8">t-SNARE coiled-coil homology domain-containing protein</fullName>
    </recommendedName>
</protein>
<dbReference type="GO" id="GO:0031201">
    <property type="term" value="C:SNARE complex"/>
    <property type="evidence" value="ECO:0007669"/>
    <property type="project" value="TreeGrafter"/>
</dbReference>
<dbReference type="CDD" id="cd15849">
    <property type="entry name" value="SNARE_Sso1"/>
    <property type="match status" value="1"/>
</dbReference>
<evidence type="ECO:0000256" key="2">
    <source>
        <dbReference type="ARBA" id="ARBA00009063"/>
    </source>
</evidence>
<evidence type="ECO:0000256" key="4">
    <source>
        <dbReference type="ARBA" id="ARBA00022989"/>
    </source>
</evidence>
<dbReference type="SUPFAM" id="SSF47661">
    <property type="entry name" value="t-snare proteins"/>
    <property type="match status" value="1"/>
</dbReference>
<evidence type="ECO:0000256" key="3">
    <source>
        <dbReference type="ARBA" id="ARBA00022692"/>
    </source>
</evidence>
<dbReference type="SMART" id="SM00397">
    <property type="entry name" value="t_SNARE"/>
    <property type="match status" value="1"/>
</dbReference>
<gene>
    <name evidence="9" type="ORF">UV8b_04596</name>
</gene>
<dbReference type="OrthoDB" id="10255013at2759"/>
<dbReference type="RefSeq" id="XP_042998028.1">
    <property type="nucleotide sequence ID" value="XM_043142094.1"/>
</dbReference>
<dbReference type="PANTHER" id="PTHR19957">
    <property type="entry name" value="SYNTAXIN"/>
    <property type="match status" value="1"/>
</dbReference>
<dbReference type="AlphaFoldDB" id="A0A8E5HS57"/>
<dbReference type="Pfam" id="PF05739">
    <property type="entry name" value="SNARE"/>
    <property type="match status" value="1"/>
</dbReference>
<keyword evidence="3 7" id="KW-0812">Transmembrane</keyword>
<dbReference type="InterPro" id="IPR000727">
    <property type="entry name" value="T_SNARE_dom"/>
</dbReference>
<dbReference type="SMART" id="SM00503">
    <property type="entry name" value="SynN"/>
    <property type="match status" value="1"/>
</dbReference>
<feature type="domain" description="T-SNARE coiled-coil homology" evidence="8">
    <location>
        <begin position="229"/>
        <end position="291"/>
    </location>
</feature>
<dbReference type="GO" id="GO:0006886">
    <property type="term" value="P:intracellular protein transport"/>
    <property type="evidence" value="ECO:0007669"/>
    <property type="project" value="TreeGrafter"/>
</dbReference>
<evidence type="ECO:0000256" key="1">
    <source>
        <dbReference type="ARBA" id="ARBA00004211"/>
    </source>
</evidence>
<dbReference type="PROSITE" id="PS50192">
    <property type="entry name" value="T_SNARE"/>
    <property type="match status" value="1"/>
</dbReference>
<dbReference type="GeneID" id="66065374"/>
<dbReference type="Gene3D" id="1.20.58.70">
    <property type="match status" value="1"/>
</dbReference>
<reference evidence="9" key="1">
    <citation type="submission" date="2020-03" db="EMBL/GenBank/DDBJ databases">
        <title>A mixture of massive structural variations and highly conserved coding sequences in Ustilaginoidea virens genome.</title>
        <authorList>
            <person name="Zhang K."/>
            <person name="Zhao Z."/>
            <person name="Zhang Z."/>
            <person name="Li Y."/>
            <person name="Hsiang T."/>
            <person name="Sun W."/>
        </authorList>
    </citation>
    <scope>NUCLEOTIDE SEQUENCE</scope>
    <source>
        <strain evidence="9">UV-8b</strain>
    </source>
</reference>
<dbReference type="GO" id="GO:0005886">
    <property type="term" value="C:plasma membrane"/>
    <property type="evidence" value="ECO:0007669"/>
    <property type="project" value="TreeGrafter"/>
</dbReference>
<dbReference type="GO" id="GO:0048278">
    <property type="term" value="P:vesicle docking"/>
    <property type="evidence" value="ECO:0007669"/>
    <property type="project" value="TreeGrafter"/>
</dbReference>
<dbReference type="GO" id="GO:0005484">
    <property type="term" value="F:SNAP receptor activity"/>
    <property type="evidence" value="ECO:0007669"/>
    <property type="project" value="TreeGrafter"/>
</dbReference>
<evidence type="ECO:0000256" key="5">
    <source>
        <dbReference type="ARBA" id="ARBA00023136"/>
    </source>
</evidence>
<accession>A0A8E5HS57</accession>
<dbReference type="GO" id="GO:0000149">
    <property type="term" value="F:SNARE binding"/>
    <property type="evidence" value="ECO:0007669"/>
    <property type="project" value="TreeGrafter"/>
</dbReference>
<evidence type="ECO:0000259" key="8">
    <source>
        <dbReference type="PROSITE" id="PS50192"/>
    </source>
</evidence>
<dbReference type="InterPro" id="IPR006011">
    <property type="entry name" value="Syntaxin_N"/>
</dbReference>
<dbReference type="KEGG" id="uvi:66065374"/>
<evidence type="ECO:0000313" key="10">
    <source>
        <dbReference type="Proteomes" id="UP000027002"/>
    </source>
</evidence>
<dbReference type="Pfam" id="PF00804">
    <property type="entry name" value="Syntaxin"/>
    <property type="match status" value="1"/>
</dbReference>
<name>A0A8E5HS57_USTVR</name>
<feature type="transmembrane region" description="Helical" evidence="7">
    <location>
        <begin position="301"/>
        <end position="326"/>
    </location>
</feature>
<evidence type="ECO:0000313" key="9">
    <source>
        <dbReference type="EMBL" id="QUC20355.1"/>
    </source>
</evidence>
<evidence type="ECO:0000256" key="7">
    <source>
        <dbReference type="SAM" id="Phobius"/>
    </source>
</evidence>
<dbReference type="EMBL" id="CP072756">
    <property type="protein sequence ID" value="QUC20355.1"/>
    <property type="molecule type" value="Genomic_DNA"/>
</dbReference>
<dbReference type="GO" id="GO:0012505">
    <property type="term" value="C:endomembrane system"/>
    <property type="evidence" value="ECO:0007669"/>
    <property type="project" value="TreeGrafter"/>
</dbReference>
<feature type="compositionally biased region" description="Polar residues" evidence="6">
    <location>
        <begin position="32"/>
        <end position="42"/>
    </location>
</feature>
<comment type="subcellular location">
    <subcellularLocation>
        <location evidence="1">Membrane</location>
        <topology evidence="1">Single-pass type IV membrane protein</topology>
    </subcellularLocation>
</comment>
<sequence>MSYGQQNPYSHGPAEEAARPYGQTGPPAQDQYELQSYGQPYEQQQQQQQQQQQRQQQQAAQPAVSPRVLDQKAFLDRVKQLRQEIEGVSTSVDYIGQLHQRTLASADAQAKDQLEHYVTQTQVRITAVKDGIKGLERDLANTTDHNRNTKQTQLQSLRTIFKAQLAKYQSVEHEYQQKYNQQIRRQYEIVYPDATEQEIQQAMDADWSNEGVFQSALKDNRTGHARSLLGNVRARHNELQRIEQTLSELALMYQELATVVEQQDPVIRAAEDNAQETTDNIRAGNAQVEKATESAKRARKLKWWCLLVVVLIIIAIALGVGLGICLTGDRCSKRKD</sequence>
<keyword evidence="10" id="KW-1185">Reference proteome</keyword>
<dbReference type="GO" id="GO:0006887">
    <property type="term" value="P:exocytosis"/>
    <property type="evidence" value="ECO:0007669"/>
    <property type="project" value="TreeGrafter"/>
</dbReference>
<keyword evidence="4 7" id="KW-1133">Transmembrane helix</keyword>
<proteinExistence type="inferred from homology"/>
<organism evidence="9 10">
    <name type="scientific">Ustilaginoidea virens</name>
    <name type="common">Rice false smut fungus</name>
    <name type="synonym">Villosiclava virens</name>
    <dbReference type="NCBI Taxonomy" id="1159556"/>
    <lineage>
        <taxon>Eukaryota</taxon>
        <taxon>Fungi</taxon>
        <taxon>Dikarya</taxon>
        <taxon>Ascomycota</taxon>
        <taxon>Pezizomycotina</taxon>
        <taxon>Sordariomycetes</taxon>
        <taxon>Hypocreomycetidae</taxon>
        <taxon>Hypocreales</taxon>
        <taxon>Clavicipitaceae</taxon>
        <taxon>Ustilaginoidea</taxon>
    </lineage>
</organism>